<organism evidence="1 2">
    <name type="scientific">Carpinus fangiana</name>
    <dbReference type="NCBI Taxonomy" id="176857"/>
    <lineage>
        <taxon>Eukaryota</taxon>
        <taxon>Viridiplantae</taxon>
        <taxon>Streptophyta</taxon>
        <taxon>Embryophyta</taxon>
        <taxon>Tracheophyta</taxon>
        <taxon>Spermatophyta</taxon>
        <taxon>Magnoliopsida</taxon>
        <taxon>eudicotyledons</taxon>
        <taxon>Gunneridae</taxon>
        <taxon>Pentapetalae</taxon>
        <taxon>rosids</taxon>
        <taxon>fabids</taxon>
        <taxon>Fagales</taxon>
        <taxon>Betulaceae</taxon>
        <taxon>Carpinus</taxon>
    </lineage>
</organism>
<gene>
    <name evidence="1" type="ORF">FH972_017892</name>
</gene>
<dbReference type="Proteomes" id="UP000327013">
    <property type="component" value="Chromosome 7"/>
</dbReference>
<evidence type="ECO:0000313" key="2">
    <source>
        <dbReference type="Proteomes" id="UP000327013"/>
    </source>
</evidence>
<dbReference type="OrthoDB" id="10623602at2759"/>
<reference evidence="1 2" key="1">
    <citation type="submission" date="2019-06" db="EMBL/GenBank/DDBJ databases">
        <title>A chromosomal-level reference genome of Carpinus fangiana (Coryloideae, Betulaceae).</title>
        <authorList>
            <person name="Yang X."/>
            <person name="Wang Z."/>
            <person name="Zhang L."/>
            <person name="Hao G."/>
            <person name="Liu J."/>
            <person name="Yang Y."/>
        </authorList>
    </citation>
    <scope>NUCLEOTIDE SEQUENCE [LARGE SCALE GENOMIC DNA]</scope>
    <source>
        <strain evidence="1">Cfa_2016G</strain>
        <tissue evidence="1">Leaf</tissue>
    </source>
</reference>
<dbReference type="AlphaFoldDB" id="A0A5N6RNU2"/>
<proteinExistence type="predicted"/>
<dbReference type="EMBL" id="CM017327">
    <property type="protein sequence ID" value="KAE8099949.1"/>
    <property type="molecule type" value="Genomic_DNA"/>
</dbReference>
<evidence type="ECO:0000313" key="1">
    <source>
        <dbReference type="EMBL" id="KAE8099949.1"/>
    </source>
</evidence>
<protein>
    <submittedName>
        <fullName evidence="1">Uncharacterized protein</fullName>
    </submittedName>
</protein>
<sequence length="147" mass="16409">MGKAEYTCHVRGMGPGHLPVKGNTYANKSSALAAQNHGYFNGEPRNEEHKMCTPHDIECPSVVRARSSVASRSGYYKRFEIGFLAKPGKGLSLAVLAKPIGRIRKKVYRFEPQVKKGSWGTLWNSDDAINRNEVLQLSSSRYTHKET</sequence>
<accession>A0A5N6RNU2</accession>
<keyword evidence="2" id="KW-1185">Reference proteome</keyword>
<name>A0A5N6RNU2_9ROSI</name>